<keyword evidence="1" id="KW-0472">Membrane</keyword>
<gene>
    <name evidence="2" type="ORF">ACFO5R_18740</name>
</gene>
<organism evidence="2 3">
    <name type="scientific">Halosolutus amylolyticus</name>
    <dbReference type="NCBI Taxonomy" id="2932267"/>
    <lineage>
        <taxon>Archaea</taxon>
        <taxon>Methanobacteriati</taxon>
        <taxon>Methanobacteriota</taxon>
        <taxon>Stenosarchaea group</taxon>
        <taxon>Halobacteria</taxon>
        <taxon>Halobacteriales</taxon>
        <taxon>Natrialbaceae</taxon>
        <taxon>Halosolutus</taxon>
    </lineage>
</organism>
<accession>A0ABD5PUI6</accession>
<comment type="caution">
    <text evidence="2">The sequence shown here is derived from an EMBL/GenBank/DDBJ whole genome shotgun (WGS) entry which is preliminary data.</text>
</comment>
<dbReference type="EMBL" id="JBHSFA010000009">
    <property type="protein sequence ID" value="MFC4543969.1"/>
    <property type="molecule type" value="Genomic_DNA"/>
</dbReference>
<dbReference type="Proteomes" id="UP001595898">
    <property type="component" value="Unassembled WGS sequence"/>
</dbReference>
<name>A0ABD5PUI6_9EURY</name>
<evidence type="ECO:0000256" key="1">
    <source>
        <dbReference type="SAM" id="Phobius"/>
    </source>
</evidence>
<sequence>MGWLTAAAVGTFIAGTGAFVLVLVANIEPQPEYPTLMTDLVRLIGAAIGLCGIAIGAAFLLAAGAAYTG</sequence>
<keyword evidence="3" id="KW-1185">Reference proteome</keyword>
<evidence type="ECO:0000313" key="3">
    <source>
        <dbReference type="Proteomes" id="UP001595898"/>
    </source>
</evidence>
<keyword evidence="1" id="KW-1133">Transmembrane helix</keyword>
<proteinExistence type="predicted"/>
<protein>
    <submittedName>
        <fullName evidence="2">Uncharacterized protein</fullName>
    </submittedName>
</protein>
<reference evidence="2 3" key="1">
    <citation type="journal article" date="2019" name="Int. J. Syst. Evol. Microbiol.">
        <title>The Global Catalogue of Microorganisms (GCM) 10K type strain sequencing project: providing services to taxonomists for standard genome sequencing and annotation.</title>
        <authorList>
            <consortium name="The Broad Institute Genomics Platform"/>
            <consortium name="The Broad Institute Genome Sequencing Center for Infectious Disease"/>
            <person name="Wu L."/>
            <person name="Ma J."/>
        </authorList>
    </citation>
    <scope>NUCLEOTIDE SEQUENCE [LARGE SCALE GENOMIC DNA]</scope>
    <source>
        <strain evidence="2 3">WLHS5</strain>
    </source>
</reference>
<dbReference type="RefSeq" id="WP_250142007.1">
    <property type="nucleotide sequence ID" value="NZ_JALIQP010000005.1"/>
</dbReference>
<dbReference type="AlphaFoldDB" id="A0ABD5PUI6"/>
<keyword evidence="1" id="KW-0812">Transmembrane</keyword>
<evidence type="ECO:0000313" key="2">
    <source>
        <dbReference type="EMBL" id="MFC4543969.1"/>
    </source>
</evidence>
<feature type="transmembrane region" description="Helical" evidence="1">
    <location>
        <begin position="40"/>
        <end position="67"/>
    </location>
</feature>
<feature type="transmembrane region" description="Helical" evidence="1">
    <location>
        <begin position="6"/>
        <end position="28"/>
    </location>
</feature>